<name>A0A9N8F3I7_9STRA</name>
<dbReference type="CDD" id="cd00077">
    <property type="entry name" value="HDc"/>
    <property type="match status" value="1"/>
</dbReference>
<evidence type="ECO:0000313" key="3">
    <source>
        <dbReference type="EMBL" id="CAB9530959.1"/>
    </source>
</evidence>
<dbReference type="Gene3D" id="3.30.70.2760">
    <property type="match status" value="1"/>
</dbReference>
<feature type="compositionally biased region" description="Polar residues" evidence="1">
    <location>
        <begin position="1"/>
        <end position="14"/>
    </location>
</feature>
<proteinExistence type="predicted"/>
<dbReference type="PANTHER" id="PTHR11373">
    <property type="entry name" value="DEOXYNUCLEOSIDE TRIPHOSPHATE TRIPHOSPHOHYDROLASE"/>
    <property type="match status" value="1"/>
</dbReference>
<feature type="region of interest" description="Disordered" evidence="1">
    <location>
        <begin position="1"/>
        <end position="33"/>
    </location>
</feature>
<keyword evidence="4" id="KW-1185">Reference proteome</keyword>
<dbReference type="PANTHER" id="PTHR11373:SF4">
    <property type="entry name" value="DEOXYNUCLEOSIDE TRIPHOSPHATE TRIPHOSPHOHYDROLASE SAMHD1"/>
    <property type="match status" value="1"/>
</dbReference>
<evidence type="ECO:0000313" key="4">
    <source>
        <dbReference type="Proteomes" id="UP001153069"/>
    </source>
</evidence>
<dbReference type="Proteomes" id="UP001153069">
    <property type="component" value="Unassembled WGS sequence"/>
</dbReference>
<organism evidence="3 4">
    <name type="scientific">Seminavis robusta</name>
    <dbReference type="NCBI Taxonomy" id="568900"/>
    <lineage>
        <taxon>Eukaryota</taxon>
        <taxon>Sar</taxon>
        <taxon>Stramenopiles</taxon>
        <taxon>Ochrophyta</taxon>
        <taxon>Bacillariophyta</taxon>
        <taxon>Bacillariophyceae</taxon>
        <taxon>Bacillariophycidae</taxon>
        <taxon>Naviculales</taxon>
        <taxon>Naviculaceae</taxon>
        <taxon>Seminavis</taxon>
    </lineage>
</organism>
<accession>A0A9N8F3I7</accession>
<dbReference type="Gene3D" id="1.10.3210.10">
    <property type="entry name" value="Hypothetical protein af1432"/>
    <property type="match status" value="1"/>
</dbReference>
<dbReference type="InterPro" id="IPR003607">
    <property type="entry name" value="HD/PDEase_dom"/>
</dbReference>
<dbReference type="InterPro" id="IPR006674">
    <property type="entry name" value="HD_domain"/>
</dbReference>
<evidence type="ECO:0000256" key="1">
    <source>
        <dbReference type="SAM" id="MobiDB-lite"/>
    </source>
</evidence>
<dbReference type="GO" id="GO:0005634">
    <property type="term" value="C:nucleus"/>
    <property type="evidence" value="ECO:0007669"/>
    <property type="project" value="TreeGrafter"/>
</dbReference>
<dbReference type="SMART" id="SM00471">
    <property type="entry name" value="HDc"/>
    <property type="match status" value="1"/>
</dbReference>
<dbReference type="EMBL" id="CAICTM010003139">
    <property type="protein sequence ID" value="CAB9530959.1"/>
    <property type="molecule type" value="Genomic_DNA"/>
</dbReference>
<dbReference type="OrthoDB" id="9991235at2759"/>
<dbReference type="PROSITE" id="PS51831">
    <property type="entry name" value="HD"/>
    <property type="match status" value="1"/>
</dbReference>
<reference evidence="3" key="1">
    <citation type="submission" date="2020-06" db="EMBL/GenBank/DDBJ databases">
        <authorList>
            <consortium name="Plant Systems Biology data submission"/>
        </authorList>
    </citation>
    <scope>NUCLEOTIDE SEQUENCE</scope>
    <source>
        <strain evidence="3">D6</strain>
    </source>
</reference>
<protein>
    <recommendedName>
        <fullName evidence="2">HD domain-containing protein</fullName>
    </recommendedName>
</protein>
<dbReference type="InterPro" id="IPR050135">
    <property type="entry name" value="dGTPase-like"/>
</dbReference>
<dbReference type="GO" id="GO:0006203">
    <property type="term" value="P:dGTP catabolic process"/>
    <property type="evidence" value="ECO:0007669"/>
    <property type="project" value="TreeGrafter"/>
</dbReference>
<feature type="domain" description="HD" evidence="2">
    <location>
        <begin position="91"/>
        <end position="223"/>
    </location>
</feature>
<dbReference type="SUPFAM" id="SSF109604">
    <property type="entry name" value="HD-domain/PDEase-like"/>
    <property type="match status" value="1"/>
</dbReference>
<dbReference type="GO" id="GO:0008832">
    <property type="term" value="F:dGTPase activity"/>
    <property type="evidence" value="ECO:0007669"/>
    <property type="project" value="TreeGrafter"/>
</dbReference>
<sequence length="657" mass="74697">MCPTNTAAVSSSHLGNGKRSSEDGADGSSKRPKQLVSLGNKIDRTNDDIHSSIDLCPVVKMILDSPPMQRLRKVKQLATAEHVYMNCTHTRFAHSLGVAHLAEKLCQRIAKRQPVLKATPKDILCVKLAGLMHDIGHGPFSHTYEDFIKIFLPEHLQNNPNLQEKYENLPPLDGKYKHEKVSLMLIDAVLESKGLRINLQEQKLDDPLETVITAATVTAVDPLSVRVFDSSSNPNEKDDNIILTSRDFVFIKECIWGGPIDHINAELNMEQDQFVGRTEPHQEWIYDIVSNRHSGCDVDKMDYYARDHRPAFKGSGEIEKLMIEEAVVAWGACTDPEACCDGKHLMICYPTKVVPTAMEFFRQRFRLHKNIYRHKKTDAVGYMVCDILKKADPFFRLTIPNNDASPSTGEDNYNELPISRASHNVHSFLRLTDSIIDMIANTRAEGLEDARKLIRRLEAGDHYKCVAVQPIDLRPTSVHRTILGLPSTRNSKNETRLVVERTKAIEHELVEGGKCHHKGEDEYIKLEEGDLFVEYCNIHCGRGPNNPLQRMRFLQKHQMKCLDSATNIFELPEAKEENEATYEAQMPRAFEENSIRVFCKDPSKCDLAKHVFDQWWLDQSDRVRQTTPFRPPKANFEGITPSPSMAKRDLKLKAMKL</sequence>
<evidence type="ECO:0000259" key="2">
    <source>
        <dbReference type="PROSITE" id="PS51831"/>
    </source>
</evidence>
<dbReference type="Pfam" id="PF01966">
    <property type="entry name" value="HD"/>
    <property type="match status" value="1"/>
</dbReference>
<dbReference type="AlphaFoldDB" id="A0A9N8F3I7"/>
<comment type="caution">
    <text evidence="3">The sequence shown here is derived from an EMBL/GenBank/DDBJ whole genome shotgun (WGS) entry which is preliminary data.</text>
</comment>
<gene>
    <name evidence="3" type="ORF">SEMRO_3141_G344380.2</name>
</gene>